<feature type="compositionally biased region" description="Basic residues" evidence="2">
    <location>
        <begin position="74"/>
        <end position="84"/>
    </location>
</feature>
<keyword evidence="1" id="KW-0175">Coiled coil</keyword>
<dbReference type="OMA" id="TMFSHAL"/>
<feature type="region of interest" description="Disordered" evidence="2">
    <location>
        <begin position="305"/>
        <end position="356"/>
    </location>
</feature>
<evidence type="ECO:0000256" key="2">
    <source>
        <dbReference type="SAM" id="MobiDB-lite"/>
    </source>
</evidence>
<sequence length="513" mass="58356">MAAVNNEGRRGKLKKTESNVKFATETMATGKSGREVSSATSFSATRTKFLHNPGVPMATDDERLKFELENKDKTKGKKPRKRREKSASLDPYETEDKETRRLRELRECIHAGESNKDIHERLKTLMLRHVRVLDDLTKLRNHYYAVYMNKLNDKVEDQRREIQRRTDQLNRRILRKELQEKRESHKLKKRHEKSSLNHDNTFLENLPRTKLHQIICLEEKLMKEGKFRTIEDLENFWSDIEKPENLQLLFGGGEALTTGGYGTHIGSQEDIHTEPSLCNSVTSSLTSLNQEDGPTDTFTRGLSQIYEDSEPSRPGTKTGGSQSWAVTQQFKKVDKAGKNGRKMTSPSLKEQDPDPTVQLGKVEFPQLSCFTMDLEPPKEDPEAIRLREEYRLKARMRDYEKKRIQKMYETSLTHQAATQRILGKNAEFLDVLRGPSLADVVNAEATASSSDCNSDILVDDLGLDRPLLALTMSGEDSSRSQRRRQGTEKDGGRNSHGGSTRQSSASSTGSQSR</sequence>
<feature type="coiled-coil region" evidence="1">
    <location>
        <begin position="148"/>
        <end position="179"/>
    </location>
</feature>
<feature type="region of interest" description="Disordered" evidence="2">
    <location>
        <begin position="1"/>
        <end position="97"/>
    </location>
</feature>
<feature type="compositionally biased region" description="Low complexity" evidence="2">
    <location>
        <begin position="496"/>
        <end position="513"/>
    </location>
</feature>
<organism evidence="3 4">
    <name type="scientific">Patiria miniata</name>
    <name type="common">Bat star</name>
    <name type="synonym">Asterina miniata</name>
    <dbReference type="NCBI Taxonomy" id="46514"/>
    <lineage>
        <taxon>Eukaryota</taxon>
        <taxon>Metazoa</taxon>
        <taxon>Echinodermata</taxon>
        <taxon>Eleutherozoa</taxon>
        <taxon>Asterozoa</taxon>
        <taxon>Asteroidea</taxon>
        <taxon>Valvatacea</taxon>
        <taxon>Valvatida</taxon>
        <taxon>Asterinidae</taxon>
        <taxon>Patiria</taxon>
    </lineage>
</organism>
<feature type="compositionally biased region" description="Polar residues" evidence="2">
    <location>
        <begin position="35"/>
        <end position="46"/>
    </location>
</feature>
<evidence type="ECO:0000313" key="4">
    <source>
        <dbReference type="Proteomes" id="UP000887568"/>
    </source>
</evidence>
<feature type="compositionally biased region" description="Basic and acidic residues" evidence="2">
    <location>
        <begin position="7"/>
        <end position="18"/>
    </location>
</feature>
<proteinExistence type="predicted"/>
<dbReference type="Proteomes" id="UP000887568">
    <property type="component" value="Unplaced"/>
</dbReference>
<name>A0A913Z8J8_PATMI</name>
<dbReference type="GeneID" id="119722149"/>
<feature type="compositionally biased region" description="Basic and acidic residues" evidence="2">
    <location>
        <begin position="60"/>
        <end position="73"/>
    </location>
</feature>
<evidence type="ECO:0000313" key="3">
    <source>
        <dbReference type="EnsemblMetazoa" id="XP_038048123.1"/>
    </source>
</evidence>
<dbReference type="AlphaFoldDB" id="A0A913Z8J8"/>
<keyword evidence="4" id="KW-1185">Reference proteome</keyword>
<dbReference type="RefSeq" id="XP_038048123.1">
    <property type="nucleotide sequence ID" value="XM_038192195.1"/>
</dbReference>
<dbReference type="OrthoDB" id="6131651at2759"/>
<dbReference type="EnsemblMetazoa" id="XM_038192195.1">
    <property type="protein sequence ID" value="XP_038048123.1"/>
    <property type="gene ID" value="LOC119722149"/>
</dbReference>
<feature type="region of interest" description="Disordered" evidence="2">
    <location>
        <begin position="469"/>
        <end position="513"/>
    </location>
</feature>
<feature type="compositionally biased region" description="Polar residues" evidence="2">
    <location>
        <begin position="319"/>
        <end position="330"/>
    </location>
</feature>
<protein>
    <submittedName>
        <fullName evidence="3">Uncharacterized protein</fullName>
    </submittedName>
</protein>
<reference evidence="3" key="1">
    <citation type="submission" date="2022-11" db="UniProtKB">
        <authorList>
            <consortium name="EnsemblMetazoa"/>
        </authorList>
    </citation>
    <scope>IDENTIFICATION</scope>
</reference>
<evidence type="ECO:0000256" key="1">
    <source>
        <dbReference type="SAM" id="Coils"/>
    </source>
</evidence>
<accession>A0A913Z8J8</accession>